<keyword evidence="9" id="KW-0739">Sodium transport</keyword>
<dbReference type="GO" id="GO:0006814">
    <property type="term" value="P:sodium ion transport"/>
    <property type="evidence" value="ECO:0007669"/>
    <property type="project" value="UniProtKB-KW"/>
</dbReference>
<keyword evidence="3" id="KW-0050">Antiport</keyword>
<accession>A5UMG3</accession>
<organism evidence="12 13">
    <name type="scientific">Methanobrevibacter smithii (strain ATCC 35061 / DSM 861 / OCM 144 / PS)</name>
    <dbReference type="NCBI Taxonomy" id="420247"/>
    <lineage>
        <taxon>Archaea</taxon>
        <taxon>Methanobacteriati</taxon>
        <taxon>Methanobacteriota</taxon>
        <taxon>Methanomada group</taxon>
        <taxon>Methanobacteria</taxon>
        <taxon>Methanobacteriales</taxon>
        <taxon>Methanobacteriaceae</taxon>
        <taxon>Methanobrevibacter</taxon>
    </lineage>
</organism>
<dbReference type="Proteomes" id="UP000001992">
    <property type="component" value="Chromosome"/>
</dbReference>
<dbReference type="PANTHER" id="PTHR43562:SF3">
    <property type="entry name" value="SODIUM ION_PROTON EXCHANGER (EUROFUNG)"/>
    <property type="match status" value="1"/>
</dbReference>
<feature type="transmembrane region" description="Helical" evidence="10">
    <location>
        <begin position="168"/>
        <end position="186"/>
    </location>
</feature>
<evidence type="ECO:0000256" key="1">
    <source>
        <dbReference type="ARBA" id="ARBA00004141"/>
    </source>
</evidence>
<evidence type="ECO:0000256" key="7">
    <source>
        <dbReference type="ARBA" id="ARBA00023065"/>
    </source>
</evidence>
<name>A5UMG3_METS3</name>
<feature type="transmembrane region" description="Helical" evidence="10">
    <location>
        <begin position="110"/>
        <end position="131"/>
    </location>
</feature>
<gene>
    <name evidence="12" type="ordered locus">Msm_1186</name>
</gene>
<feature type="transmembrane region" description="Helical" evidence="10">
    <location>
        <begin position="7"/>
        <end position="37"/>
    </location>
</feature>
<keyword evidence="5 10" id="KW-1133">Transmembrane helix</keyword>
<dbReference type="GO" id="GO:0016020">
    <property type="term" value="C:membrane"/>
    <property type="evidence" value="ECO:0007669"/>
    <property type="project" value="UniProtKB-SubCell"/>
</dbReference>
<feature type="transmembrane region" description="Helical" evidence="10">
    <location>
        <begin position="143"/>
        <end position="162"/>
    </location>
</feature>
<evidence type="ECO:0000259" key="11">
    <source>
        <dbReference type="Pfam" id="PF00999"/>
    </source>
</evidence>
<evidence type="ECO:0000313" key="13">
    <source>
        <dbReference type="Proteomes" id="UP000001992"/>
    </source>
</evidence>
<protein>
    <submittedName>
        <fullName evidence="12">Potassium transport system, membrane component, KefB</fullName>
    </submittedName>
</protein>
<keyword evidence="7" id="KW-0406">Ion transport</keyword>
<dbReference type="GO" id="GO:0015297">
    <property type="term" value="F:antiporter activity"/>
    <property type="evidence" value="ECO:0007669"/>
    <property type="project" value="UniProtKB-KW"/>
</dbReference>
<dbReference type="InterPro" id="IPR006153">
    <property type="entry name" value="Cation/H_exchanger_TM"/>
</dbReference>
<dbReference type="PANTHER" id="PTHR43562">
    <property type="entry name" value="NAPA-TYPE SODIUM/HYDROGEN ANTIPORTER"/>
    <property type="match status" value="1"/>
</dbReference>
<dbReference type="KEGG" id="msi:Msm_1186"/>
<dbReference type="BioCyc" id="MSMI420247:GHWZ-1221-MONOMER"/>
<feature type="transmembrane region" description="Helical" evidence="10">
    <location>
        <begin position="206"/>
        <end position="239"/>
    </location>
</feature>
<sequence>MADVFPLILGIIILLASVISIKTGISVTVVEIAIGVIIGNLGFFHSESWMIYIASFGGILLTFLAGVEIDVDLMKDNFKESFTIGFLSFLIPFVIVFLVTYYIIGWELNPALLTSTALSETSIAVVYSVLTQKGLFKYKIGKLIMVATFITDICTAIALSVLFTKFDIYTLLFYVVSLAVLVMAYYKSDLFFENPLFKNKIGELEIKYVFVLLLGFIFFGSLGGGQAILPAFILGVILSDHFKNTQKGEVKARFKTVAFAIITPIFFIIGGMKVSIPLIYSCFGIFLTLFVLRQLSKYIGVYYPSKIFLKQNYNYVTMMMSTGLTFGLVAAVFGLNNALINQTEYSVITGILVLSAILPTFVAEKYYTPVHSEDLGD</sequence>
<dbReference type="STRING" id="420247.Msm_1186"/>
<dbReference type="GeneID" id="78817837"/>
<evidence type="ECO:0000256" key="9">
    <source>
        <dbReference type="ARBA" id="ARBA00023201"/>
    </source>
</evidence>
<dbReference type="Gene3D" id="1.20.1530.20">
    <property type="match status" value="1"/>
</dbReference>
<evidence type="ECO:0000256" key="5">
    <source>
        <dbReference type="ARBA" id="ARBA00022989"/>
    </source>
</evidence>
<feature type="transmembrane region" description="Helical" evidence="10">
    <location>
        <begin position="259"/>
        <end position="292"/>
    </location>
</feature>
<keyword evidence="2" id="KW-0813">Transport</keyword>
<dbReference type="Pfam" id="PF00999">
    <property type="entry name" value="Na_H_Exchanger"/>
    <property type="match status" value="1"/>
</dbReference>
<proteinExistence type="predicted"/>
<keyword evidence="4 10" id="KW-0812">Transmembrane</keyword>
<dbReference type="HOGENOM" id="CLU_061352_0_0_2"/>
<keyword evidence="13" id="KW-1185">Reference proteome</keyword>
<dbReference type="AlphaFoldDB" id="A5UMG3"/>
<feature type="transmembrane region" description="Helical" evidence="10">
    <location>
        <begin position="49"/>
        <end position="69"/>
    </location>
</feature>
<dbReference type="eggNOG" id="arCOG01953">
    <property type="taxonomic scope" value="Archaea"/>
</dbReference>
<feature type="domain" description="Cation/H+ exchanger transmembrane" evidence="11">
    <location>
        <begin position="11"/>
        <end position="361"/>
    </location>
</feature>
<evidence type="ECO:0000256" key="6">
    <source>
        <dbReference type="ARBA" id="ARBA00023053"/>
    </source>
</evidence>
<dbReference type="GO" id="GO:1902600">
    <property type="term" value="P:proton transmembrane transport"/>
    <property type="evidence" value="ECO:0007669"/>
    <property type="project" value="InterPro"/>
</dbReference>
<reference evidence="12 13" key="1">
    <citation type="journal article" date="2007" name="Proc. Natl. Acad. Sci. U.S.A.">
        <title>Genomic and metabolic adaptations of Methanobrevibacter smithii to the human gut.</title>
        <authorList>
            <person name="Samuel B.S."/>
            <person name="Hansen E.E."/>
            <person name="Manchester J.K."/>
            <person name="Coutinho P.M."/>
            <person name="Henrissat B."/>
            <person name="Fulton R."/>
            <person name="Latreille P."/>
            <person name="Kim K."/>
            <person name="Wilson R.K."/>
            <person name="Gordon J.I."/>
        </authorList>
    </citation>
    <scope>NUCLEOTIDE SEQUENCE [LARGE SCALE GENOMIC DNA]</scope>
    <source>
        <strain evidence="13">ATCC 35061 / DSM 861 / OCM 144 / PS</strain>
    </source>
</reference>
<evidence type="ECO:0000256" key="8">
    <source>
        <dbReference type="ARBA" id="ARBA00023136"/>
    </source>
</evidence>
<feature type="transmembrane region" description="Helical" evidence="10">
    <location>
        <begin position="81"/>
        <end position="104"/>
    </location>
</feature>
<evidence type="ECO:0000256" key="4">
    <source>
        <dbReference type="ARBA" id="ARBA00022692"/>
    </source>
</evidence>
<feature type="transmembrane region" description="Helical" evidence="10">
    <location>
        <begin position="345"/>
        <end position="363"/>
    </location>
</feature>
<comment type="subcellular location">
    <subcellularLocation>
        <location evidence="1">Membrane</location>
        <topology evidence="1">Multi-pass membrane protein</topology>
    </subcellularLocation>
</comment>
<feature type="transmembrane region" description="Helical" evidence="10">
    <location>
        <begin position="313"/>
        <end position="333"/>
    </location>
</feature>
<keyword evidence="8 10" id="KW-0472">Membrane</keyword>
<evidence type="ECO:0000256" key="10">
    <source>
        <dbReference type="SAM" id="Phobius"/>
    </source>
</evidence>
<dbReference type="EnsemblBacteria" id="ABQ87391">
    <property type="protein sequence ID" value="ABQ87391"/>
    <property type="gene ID" value="Msm_1186"/>
</dbReference>
<evidence type="ECO:0000313" key="12">
    <source>
        <dbReference type="EMBL" id="ABQ87391.1"/>
    </source>
</evidence>
<evidence type="ECO:0000256" key="2">
    <source>
        <dbReference type="ARBA" id="ARBA00022448"/>
    </source>
</evidence>
<dbReference type="InterPro" id="IPR038770">
    <property type="entry name" value="Na+/solute_symporter_sf"/>
</dbReference>
<dbReference type="EMBL" id="CP000678">
    <property type="protein sequence ID" value="ABQ87391.1"/>
    <property type="molecule type" value="Genomic_DNA"/>
</dbReference>
<dbReference type="RefSeq" id="WP_011954341.1">
    <property type="nucleotide sequence ID" value="NC_009515.1"/>
</dbReference>
<evidence type="ECO:0000256" key="3">
    <source>
        <dbReference type="ARBA" id="ARBA00022449"/>
    </source>
</evidence>
<dbReference type="PATRIC" id="fig|420247.28.peg.1185"/>
<keyword evidence="6" id="KW-0915">Sodium</keyword>